<feature type="region of interest" description="Disordered" evidence="1">
    <location>
        <begin position="1"/>
        <end position="117"/>
    </location>
</feature>
<reference evidence="2 3" key="1">
    <citation type="submission" date="2014-04" db="EMBL/GenBank/DDBJ databases">
        <title>Evolutionary Origins and Diversification of the Mycorrhizal Mutualists.</title>
        <authorList>
            <consortium name="DOE Joint Genome Institute"/>
            <consortium name="Mycorrhizal Genomics Consortium"/>
            <person name="Kohler A."/>
            <person name="Kuo A."/>
            <person name="Nagy L.G."/>
            <person name="Floudas D."/>
            <person name="Copeland A."/>
            <person name="Barry K.W."/>
            <person name="Cichocki N."/>
            <person name="Veneault-Fourrey C."/>
            <person name="LaButti K."/>
            <person name="Lindquist E.A."/>
            <person name="Lipzen A."/>
            <person name="Lundell T."/>
            <person name="Morin E."/>
            <person name="Murat C."/>
            <person name="Riley R."/>
            <person name="Ohm R."/>
            <person name="Sun H."/>
            <person name="Tunlid A."/>
            <person name="Henrissat B."/>
            <person name="Grigoriev I.V."/>
            <person name="Hibbett D.S."/>
            <person name="Martin F."/>
        </authorList>
    </citation>
    <scope>NUCLEOTIDE SEQUENCE [LARGE SCALE GENOMIC DNA]</scope>
    <source>
        <strain evidence="2 3">FD-317 M1</strain>
    </source>
</reference>
<dbReference type="EMBL" id="KN834803">
    <property type="protein sequence ID" value="KIK55766.1"/>
    <property type="molecule type" value="Genomic_DNA"/>
</dbReference>
<sequence>AEPGRDVFAEAPVKDIRSQDVPQPPKVPADEEQKVISSVIPEAGKDGSRDEKPDAGRGEEIVGEGKYFGHTAKDDKPKGAEDKDREEEKSGKEQGPLGEADAVADKVAKELYPEEAD</sequence>
<dbReference type="OrthoDB" id="3263776at2759"/>
<feature type="non-terminal residue" evidence="2">
    <location>
        <position position="1"/>
    </location>
</feature>
<dbReference type="HOGENOM" id="CLU_153385_0_0_1"/>
<keyword evidence="3" id="KW-1185">Reference proteome</keyword>
<name>A0A0D0BLT5_9AGAR</name>
<protein>
    <submittedName>
        <fullName evidence="2">Uncharacterized protein</fullName>
    </submittedName>
</protein>
<dbReference type="AlphaFoldDB" id="A0A0D0BLT5"/>
<feature type="compositionally biased region" description="Basic and acidic residues" evidence="1">
    <location>
        <begin position="71"/>
        <end position="92"/>
    </location>
</feature>
<feature type="compositionally biased region" description="Basic and acidic residues" evidence="1">
    <location>
        <begin position="103"/>
        <end position="117"/>
    </location>
</feature>
<gene>
    <name evidence="2" type="ORF">GYMLUDRAFT_175095</name>
</gene>
<evidence type="ECO:0000313" key="2">
    <source>
        <dbReference type="EMBL" id="KIK55766.1"/>
    </source>
</evidence>
<proteinExistence type="predicted"/>
<organism evidence="2 3">
    <name type="scientific">Collybiopsis luxurians FD-317 M1</name>
    <dbReference type="NCBI Taxonomy" id="944289"/>
    <lineage>
        <taxon>Eukaryota</taxon>
        <taxon>Fungi</taxon>
        <taxon>Dikarya</taxon>
        <taxon>Basidiomycota</taxon>
        <taxon>Agaricomycotina</taxon>
        <taxon>Agaricomycetes</taxon>
        <taxon>Agaricomycetidae</taxon>
        <taxon>Agaricales</taxon>
        <taxon>Marasmiineae</taxon>
        <taxon>Omphalotaceae</taxon>
        <taxon>Collybiopsis</taxon>
        <taxon>Collybiopsis luxurians</taxon>
    </lineage>
</organism>
<evidence type="ECO:0000256" key="1">
    <source>
        <dbReference type="SAM" id="MobiDB-lite"/>
    </source>
</evidence>
<feature type="compositionally biased region" description="Basic and acidic residues" evidence="1">
    <location>
        <begin position="43"/>
        <end position="60"/>
    </location>
</feature>
<dbReference type="Proteomes" id="UP000053593">
    <property type="component" value="Unassembled WGS sequence"/>
</dbReference>
<evidence type="ECO:0000313" key="3">
    <source>
        <dbReference type="Proteomes" id="UP000053593"/>
    </source>
</evidence>
<feature type="compositionally biased region" description="Basic and acidic residues" evidence="1">
    <location>
        <begin position="1"/>
        <end position="18"/>
    </location>
</feature>
<accession>A0A0D0BLT5</accession>